<dbReference type="Proteomes" id="UP000326877">
    <property type="component" value="Unassembled WGS sequence"/>
</dbReference>
<organism evidence="4">
    <name type="scientific">Petromyces alliaceus</name>
    <name type="common">Aspergillus alliaceus</name>
    <dbReference type="NCBI Taxonomy" id="209559"/>
    <lineage>
        <taxon>Eukaryota</taxon>
        <taxon>Fungi</taxon>
        <taxon>Dikarya</taxon>
        <taxon>Ascomycota</taxon>
        <taxon>Pezizomycotina</taxon>
        <taxon>Eurotiomycetes</taxon>
        <taxon>Eurotiomycetidae</taxon>
        <taxon>Eurotiales</taxon>
        <taxon>Aspergillaceae</taxon>
        <taxon>Aspergillus</taxon>
        <taxon>Aspergillus subgen. Circumdati</taxon>
    </lineage>
</organism>
<proteinExistence type="predicted"/>
<dbReference type="SUPFAM" id="SSF58100">
    <property type="entry name" value="Bacterial hemolysins"/>
    <property type="match status" value="1"/>
</dbReference>
<evidence type="ECO:0000256" key="1">
    <source>
        <dbReference type="SAM" id="Coils"/>
    </source>
</evidence>
<feature type="transmembrane region" description="Helical" evidence="3">
    <location>
        <begin position="148"/>
        <end position="174"/>
    </location>
</feature>
<keyword evidence="1" id="KW-0175">Coiled coil</keyword>
<evidence type="ECO:0000256" key="2">
    <source>
        <dbReference type="SAM" id="MobiDB-lite"/>
    </source>
</evidence>
<dbReference type="AlphaFoldDB" id="A0A5N7BRP3"/>
<evidence type="ECO:0000313" key="4">
    <source>
        <dbReference type="EMBL" id="KAE8384278.1"/>
    </source>
</evidence>
<keyword evidence="3" id="KW-0812">Transmembrane</keyword>
<feature type="region of interest" description="Disordered" evidence="2">
    <location>
        <begin position="349"/>
        <end position="372"/>
    </location>
</feature>
<accession>A0A5N7BRP3</accession>
<keyword evidence="3" id="KW-0472">Membrane</keyword>
<feature type="coiled-coil region" evidence="1">
    <location>
        <begin position="174"/>
        <end position="204"/>
    </location>
</feature>
<dbReference type="Gene3D" id="1.20.1170.10">
    <property type="match status" value="1"/>
</dbReference>
<gene>
    <name evidence="4" type="ORF">BDV23DRAFT_189366</name>
</gene>
<name>A0A5N7BRP3_PETAA</name>
<dbReference type="OrthoDB" id="3254917at2759"/>
<feature type="coiled-coil region" evidence="1">
    <location>
        <begin position="58"/>
        <end position="121"/>
    </location>
</feature>
<evidence type="ECO:0000256" key="3">
    <source>
        <dbReference type="SAM" id="Phobius"/>
    </source>
</evidence>
<dbReference type="EMBL" id="ML735384">
    <property type="protein sequence ID" value="KAE8384278.1"/>
    <property type="molecule type" value="Genomic_DNA"/>
</dbReference>
<reference evidence="4" key="1">
    <citation type="submission" date="2019-04" db="EMBL/GenBank/DDBJ databases">
        <title>Friends and foes A comparative genomics studyof 23 Aspergillus species from section Flavi.</title>
        <authorList>
            <consortium name="DOE Joint Genome Institute"/>
            <person name="Kjaerbolling I."/>
            <person name="Vesth T."/>
            <person name="Frisvad J.C."/>
            <person name="Nybo J.L."/>
            <person name="Theobald S."/>
            <person name="Kildgaard S."/>
            <person name="Isbrandt T."/>
            <person name="Kuo A."/>
            <person name="Sato A."/>
            <person name="Lyhne E.K."/>
            <person name="Kogle M.E."/>
            <person name="Wiebenga A."/>
            <person name="Kun R.S."/>
            <person name="Lubbers R.J."/>
            <person name="Makela M.R."/>
            <person name="Barry K."/>
            <person name="Chovatia M."/>
            <person name="Clum A."/>
            <person name="Daum C."/>
            <person name="Haridas S."/>
            <person name="He G."/>
            <person name="LaButti K."/>
            <person name="Lipzen A."/>
            <person name="Mondo S."/>
            <person name="Riley R."/>
            <person name="Salamov A."/>
            <person name="Simmons B.A."/>
            <person name="Magnuson J.K."/>
            <person name="Henrissat B."/>
            <person name="Mortensen U.H."/>
            <person name="Larsen T.O."/>
            <person name="Devries R.P."/>
            <person name="Grigoriev I.V."/>
            <person name="Machida M."/>
            <person name="Baker S.E."/>
            <person name="Andersen M.R."/>
        </authorList>
    </citation>
    <scope>NUCLEOTIDE SEQUENCE [LARGE SCALE GENOMIC DNA]</scope>
    <source>
        <strain evidence="4">IBT 14317</strain>
    </source>
</reference>
<protein>
    <submittedName>
        <fullName evidence="4">Uncharacterized protein</fullName>
    </submittedName>
</protein>
<feature type="transmembrane region" description="Helical" evidence="3">
    <location>
        <begin position="120"/>
        <end position="142"/>
    </location>
</feature>
<keyword evidence="3" id="KW-1133">Transmembrane helix</keyword>
<sequence>MSLTLLKYHKVLSQSRDIATKIAQYGESFDNIIISFCADKTKTVEDRKQKIHTFIDKSKIFEDQAKDMQTALNSLKTEFGNFVSTFATWAVDKEKEITEKIKAIEEELKDLERRLGEYQIALAALGAVSAAIIPATSLLFAFGKESPAAPFIVAGGLILAGISIASTITLVILIGNLKSDIDNKTREKKDLEEQRDRIRTARTELVQIGNTKLLQFQQCIGVLSNYWKDSVRDATLISQWLEHGADDADCNSEGNLALSSPSRGFSAWLTNVADTQNDDSPRSSSMVLQTSSAKMDSVTSILTYRLALDGDLELLYLEVQWRSYSELRERAPDLLNEYIHRASLSESPRARKRRAVSEAPLMPQKLKRARQM</sequence>